<dbReference type="SUPFAM" id="SSF56601">
    <property type="entry name" value="beta-lactamase/transpeptidase-like"/>
    <property type="match status" value="1"/>
</dbReference>
<dbReference type="Pfam" id="PF00144">
    <property type="entry name" value="Beta-lactamase"/>
    <property type="match status" value="1"/>
</dbReference>
<keyword evidence="4 6" id="KW-0046">Antibiotic resistance</keyword>
<comment type="similarity">
    <text evidence="1 6">Belongs to the class-C beta-lactamase family.</text>
</comment>
<dbReference type="GO" id="GO:0017001">
    <property type="term" value="P:antibiotic catabolic process"/>
    <property type="evidence" value="ECO:0007669"/>
    <property type="project" value="InterPro"/>
</dbReference>
<sequence>MEHFHNNNSVTSSSVTTEELNTARRLITRRINEHRLSVGISLALSAYSDTHFICHGNSDPLASKPTTPDTVYEIGSVSKVLTGLLLSLLSLEGLVSLDTPVRDVLPAGLIFPDTELATATLFDLASHYSGLPSVPPSILSALLQNPYRDFDVCAMKDYLKSSQTVTPPGTQFEYSNTGFTLLGIILEHITGEDYKNLVRQRIFRPLGMTDTWADLPKSEEHRFSQGFDINGETTLPWDTGIYFPAGGWRSTVRDLSRFILAASGQSSSPLTDAFTLMLDRTRATDDPDTQIGLGWFITDNNLIWHNGMTGGFSSMIGFRRDTGRGVVALSNQSSVAGVDDIGLYLLDHNNPLFPPPPATRDHNVSPLILRMYEGEYHSETNDKFRVFIQNERLYLCPEGQGRIWFRALSDDTFTSPGAGADIRFRTEKKGSIVQLELSQDGECLTAVKVNKNQS</sequence>
<dbReference type="EMBL" id="MG736312">
    <property type="protein sequence ID" value="AVX52237.1"/>
    <property type="molecule type" value="Genomic_DNA"/>
</dbReference>
<keyword evidence="8" id="KW-0614">Plasmid</keyword>
<dbReference type="GO" id="GO:0046677">
    <property type="term" value="P:response to antibiotic"/>
    <property type="evidence" value="ECO:0007669"/>
    <property type="project" value="UniProtKB-UniRule"/>
</dbReference>
<comment type="similarity">
    <text evidence="5">Belongs to the beta-lactamase family.</text>
</comment>
<evidence type="ECO:0000313" key="8">
    <source>
        <dbReference type="EMBL" id="AVX52237.1"/>
    </source>
</evidence>
<evidence type="ECO:0000256" key="4">
    <source>
        <dbReference type="ARBA" id="ARBA00023251"/>
    </source>
</evidence>
<feature type="domain" description="Beta-lactamase-related" evidence="7">
    <location>
        <begin position="56"/>
        <end position="335"/>
    </location>
</feature>
<dbReference type="InterPro" id="IPR001466">
    <property type="entry name" value="Beta-lactam-related"/>
</dbReference>
<geneLocation type="plasmid" evidence="8">
    <name>pKP91</name>
</geneLocation>
<evidence type="ECO:0000256" key="3">
    <source>
        <dbReference type="ARBA" id="ARBA00022801"/>
    </source>
</evidence>
<protein>
    <recommendedName>
        <fullName evidence="2 6">Beta-lactamase</fullName>
        <ecNumber evidence="2 6">3.5.2.6</ecNumber>
    </recommendedName>
</protein>
<accession>A0A2U7XWX6</accession>
<evidence type="ECO:0000256" key="6">
    <source>
        <dbReference type="RuleBase" id="RU361140"/>
    </source>
</evidence>
<keyword evidence="3 6" id="KW-0378">Hydrolase</keyword>
<dbReference type="Gene3D" id="3.40.710.10">
    <property type="entry name" value="DD-peptidase/beta-lactamase superfamily"/>
    <property type="match status" value="1"/>
</dbReference>
<dbReference type="InterPro" id="IPR001586">
    <property type="entry name" value="Beta-lactam_class-C_AS"/>
</dbReference>
<reference evidence="8" key="1">
    <citation type="journal article" date="2018" name="Emerg. Microbes Infect.">
        <title>Identified a colistin-resistance gene mcr-8.1 in klebsiella pneumoniae.</title>
        <authorList>
            <person name="Wang X."/>
            <person name="Wang Y."/>
            <person name="Shen Z."/>
        </authorList>
    </citation>
    <scope>NUCLEOTIDE SEQUENCE</scope>
    <source>
        <strain evidence="8">KP91</strain>
        <plasmid evidence="8">pKP91</plasmid>
    </source>
</reference>
<gene>
    <name evidence="8" type="primary">ampC_2</name>
    <name evidence="8" type="ORF">pKP91-00074</name>
</gene>
<organism evidence="8">
    <name type="scientific">Klebsiella pneumoniae</name>
    <dbReference type="NCBI Taxonomy" id="573"/>
    <lineage>
        <taxon>Bacteria</taxon>
        <taxon>Pseudomonadati</taxon>
        <taxon>Pseudomonadota</taxon>
        <taxon>Gammaproteobacteria</taxon>
        <taxon>Enterobacterales</taxon>
        <taxon>Enterobacteriaceae</taxon>
        <taxon>Klebsiella/Raoultella group</taxon>
        <taxon>Klebsiella</taxon>
        <taxon>Klebsiella pneumoniae complex</taxon>
    </lineage>
</organism>
<dbReference type="EC" id="3.5.2.6" evidence="2 6"/>
<dbReference type="PANTHER" id="PTHR22935:SF95">
    <property type="entry name" value="BETA-LACTAMASE-LIKE 1-RELATED"/>
    <property type="match status" value="1"/>
</dbReference>
<evidence type="ECO:0000256" key="2">
    <source>
        <dbReference type="ARBA" id="ARBA00012865"/>
    </source>
</evidence>
<dbReference type="RefSeq" id="WP_158192059.1">
    <property type="nucleotide sequence ID" value="NZ_CAMRIF010000003.1"/>
</dbReference>
<proteinExistence type="inferred from homology"/>
<dbReference type="AlphaFoldDB" id="A0A2U7XWX6"/>
<evidence type="ECO:0000259" key="7">
    <source>
        <dbReference type="Pfam" id="PF00144"/>
    </source>
</evidence>
<name>A0A2U7XWX6_KLEPN</name>
<dbReference type="InterPro" id="IPR051478">
    <property type="entry name" value="Beta-lactamase-like_AB/R"/>
</dbReference>
<evidence type="ECO:0000256" key="5">
    <source>
        <dbReference type="ARBA" id="ARBA00038473"/>
    </source>
</evidence>
<dbReference type="InterPro" id="IPR012338">
    <property type="entry name" value="Beta-lactam/transpept-like"/>
</dbReference>
<dbReference type="PROSITE" id="PS00336">
    <property type="entry name" value="BETA_LACTAMASE_C"/>
    <property type="match status" value="1"/>
</dbReference>
<dbReference type="PANTHER" id="PTHR22935">
    <property type="entry name" value="PENICILLIN-BINDING PROTEIN"/>
    <property type="match status" value="1"/>
</dbReference>
<evidence type="ECO:0000256" key="1">
    <source>
        <dbReference type="ARBA" id="ARBA00007840"/>
    </source>
</evidence>
<comment type="catalytic activity">
    <reaction evidence="6">
        <text>a beta-lactam + H2O = a substituted beta-amino acid</text>
        <dbReference type="Rhea" id="RHEA:20401"/>
        <dbReference type="ChEBI" id="CHEBI:15377"/>
        <dbReference type="ChEBI" id="CHEBI:35627"/>
        <dbReference type="ChEBI" id="CHEBI:140347"/>
        <dbReference type="EC" id="3.5.2.6"/>
    </reaction>
</comment>
<dbReference type="GO" id="GO:0008800">
    <property type="term" value="F:beta-lactamase activity"/>
    <property type="evidence" value="ECO:0007669"/>
    <property type="project" value="UniProtKB-UniRule"/>
</dbReference>
<dbReference type="GO" id="GO:0030288">
    <property type="term" value="C:outer membrane-bounded periplasmic space"/>
    <property type="evidence" value="ECO:0007669"/>
    <property type="project" value="InterPro"/>
</dbReference>